<name>A0A8X8IDW0_9BACT</name>
<dbReference type="Gene3D" id="1.20.120.450">
    <property type="entry name" value="dinb family like domain"/>
    <property type="match status" value="1"/>
</dbReference>
<dbReference type="Proteomes" id="UP000198711">
    <property type="component" value="Unassembled WGS sequence"/>
</dbReference>
<evidence type="ECO:0000313" key="2">
    <source>
        <dbReference type="EMBL" id="SDW39531.1"/>
    </source>
</evidence>
<accession>A0A8X8IDW0</accession>
<dbReference type="InterPro" id="IPR024775">
    <property type="entry name" value="DinB-like"/>
</dbReference>
<proteinExistence type="predicted"/>
<reference evidence="2 3" key="1">
    <citation type="submission" date="2016-10" db="EMBL/GenBank/DDBJ databases">
        <authorList>
            <person name="Varghese N."/>
            <person name="Submissions S."/>
        </authorList>
    </citation>
    <scope>NUCLEOTIDE SEQUENCE [LARGE SCALE GENOMIC DNA]</scope>
    <source>
        <strain evidence="2 3">DSM 25353</strain>
    </source>
</reference>
<sequence>MANEIYHSVLIFNLNERLFINALDGLTEVQIKERLSGHNNPISWIAAHTVWARYNTLMFLGQPAKNPFDAHFEGFKAYSDSIEYPLLETIKAEWHKASALLKEAFQAVSATQLAAESPVKSPMGDTTISGTIAFLAQHESYDIGQIAFLKKYYTGEAMKYN</sequence>
<dbReference type="SUPFAM" id="SSF109854">
    <property type="entry name" value="DinB/YfiT-like putative metalloenzymes"/>
    <property type="match status" value="1"/>
</dbReference>
<evidence type="ECO:0000259" key="1">
    <source>
        <dbReference type="Pfam" id="PF12867"/>
    </source>
</evidence>
<evidence type="ECO:0000313" key="3">
    <source>
        <dbReference type="Proteomes" id="UP000198711"/>
    </source>
</evidence>
<dbReference type="RefSeq" id="WP_092722332.1">
    <property type="nucleotide sequence ID" value="NZ_FNNO01000002.1"/>
</dbReference>
<dbReference type="EMBL" id="FNNO01000002">
    <property type="protein sequence ID" value="SDW39531.1"/>
    <property type="molecule type" value="Genomic_DNA"/>
</dbReference>
<dbReference type="AlphaFoldDB" id="A0A8X8IDW0"/>
<gene>
    <name evidence="2" type="ORF">SAMN05444410_102198</name>
</gene>
<dbReference type="InterPro" id="IPR034660">
    <property type="entry name" value="DinB/YfiT-like"/>
</dbReference>
<organism evidence="2 3">
    <name type="scientific">Hydrobacter penzbergensis</name>
    <dbReference type="NCBI Taxonomy" id="1235997"/>
    <lineage>
        <taxon>Bacteria</taxon>
        <taxon>Pseudomonadati</taxon>
        <taxon>Bacteroidota</taxon>
        <taxon>Chitinophagia</taxon>
        <taxon>Chitinophagales</taxon>
        <taxon>Chitinophagaceae</taxon>
        <taxon>Hydrobacter</taxon>
    </lineage>
</organism>
<comment type="caution">
    <text evidence="2">The sequence shown here is derived from an EMBL/GenBank/DDBJ whole genome shotgun (WGS) entry which is preliminary data.</text>
</comment>
<keyword evidence="3" id="KW-1185">Reference proteome</keyword>
<feature type="domain" description="DinB-like" evidence="1">
    <location>
        <begin position="15"/>
        <end position="146"/>
    </location>
</feature>
<protein>
    <submittedName>
        <fullName evidence="2">DinB superfamily protein</fullName>
    </submittedName>
</protein>
<dbReference type="Pfam" id="PF12867">
    <property type="entry name" value="DinB_2"/>
    <property type="match status" value="1"/>
</dbReference>